<protein>
    <submittedName>
        <fullName evidence="1">Uncharacterized protein</fullName>
    </submittedName>
</protein>
<accession>X1FPT9</accession>
<gene>
    <name evidence="1" type="ORF">S03H2_25096</name>
</gene>
<dbReference type="EMBL" id="BARU01014106">
    <property type="protein sequence ID" value="GAH31394.1"/>
    <property type="molecule type" value="Genomic_DNA"/>
</dbReference>
<comment type="caution">
    <text evidence="1">The sequence shown here is derived from an EMBL/GenBank/DDBJ whole genome shotgun (WGS) entry which is preliminary data.</text>
</comment>
<feature type="non-terminal residue" evidence="1">
    <location>
        <position position="33"/>
    </location>
</feature>
<dbReference type="AlphaFoldDB" id="X1FPT9"/>
<proteinExistence type="predicted"/>
<organism evidence="1">
    <name type="scientific">marine sediment metagenome</name>
    <dbReference type="NCBI Taxonomy" id="412755"/>
    <lineage>
        <taxon>unclassified sequences</taxon>
        <taxon>metagenomes</taxon>
        <taxon>ecological metagenomes</taxon>
    </lineage>
</organism>
<name>X1FPT9_9ZZZZ</name>
<reference evidence="1" key="1">
    <citation type="journal article" date="2014" name="Front. Microbiol.">
        <title>High frequency of phylogenetically diverse reductive dehalogenase-homologous genes in deep subseafloor sedimentary metagenomes.</title>
        <authorList>
            <person name="Kawai M."/>
            <person name="Futagami T."/>
            <person name="Toyoda A."/>
            <person name="Takaki Y."/>
            <person name="Nishi S."/>
            <person name="Hori S."/>
            <person name="Arai W."/>
            <person name="Tsubouchi T."/>
            <person name="Morono Y."/>
            <person name="Uchiyama I."/>
            <person name="Ito T."/>
            <person name="Fujiyama A."/>
            <person name="Inagaki F."/>
            <person name="Takami H."/>
        </authorList>
    </citation>
    <scope>NUCLEOTIDE SEQUENCE</scope>
    <source>
        <strain evidence="1">Expedition CK06-06</strain>
    </source>
</reference>
<evidence type="ECO:0000313" key="1">
    <source>
        <dbReference type="EMBL" id="GAH31394.1"/>
    </source>
</evidence>
<sequence>MWAVRILGTLGFGKEAMGLGDVHLMGAETGNIF</sequence>